<reference evidence="3" key="2">
    <citation type="journal article" date="2005" name="Curr. Biol.">
        <title>Remodelling of the homeobox gene complement in the tunicate Oikopleura dioica.</title>
        <authorList>
            <person name="Edvardsen R.B."/>
            <person name="Seo H.C."/>
            <person name="Jensen M.F."/>
            <person name="Mialon A."/>
            <person name="Mikhaleva J."/>
            <person name="Bjordal M."/>
            <person name="Cartry J."/>
            <person name="Reinhardt R."/>
            <person name="Weissenbach J."/>
            <person name="Wincker P."/>
            <person name="Chourrout D."/>
        </authorList>
    </citation>
    <scope>NUCLEOTIDE SEQUENCE</scope>
</reference>
<feature type="compositionally biased region" description="Pro residues" evidence="1">
    <location>
        <begin position="107"/>
        <end position="116"/>
    </location>
</feature>
<keyword evidence="2" id="KW-0812">Transmembrane</keyword>
<reference evidence="3" key="1">
    <citation type="journal article" date="2004" name="Nature">
        <title>Hox cluster disintegration with persistent anteroposterior order of expression in Oikopleura dioica.</title>
        <authorList>
            <person name="Seo H.C."/>
            <person name="Edvardsen R.B."/>
            <person name="Maeland A.D."/>
            <person name="Bjordal M."/>
            <person name="Jensen M.F."/>
            <person name="Hansen A."/>
            <person name="Flaat M."/>
            <person name="Weissenbach J."/>
            <person name="Lehrach H."/>
            <person name="Wincker P."/>
            <person name="Reinhardt R."/>
            <person name="Chourrout D."/>
        </authorList>
    </citation>
    <scope>NUCLEOTIDE SEQUENCE</scope>
</reference>
<reference evidence="4" key="3">
    <citation type="journal article" date="2010" name="Science">
        <title>Plasticity of animal genome architecture unmasked by rapid evolution of a pelagic tunicate.</title>
        <authorList>
            <person name="Denoeud F."/>
            <person name="Henriet S."/>
            <person name="Mungpakdee S."/>
            <person name="Aury J.M."/>
            <person name="Da Silva C."/>
            <person name="Brinkmann H."/>
            <person name="Mikhaleva J."/>
            <person name="Olsen L.C."/>
            <person name="Jubin C."/>
            <person name="Canestro C."/>
            <person name="Bouquet J.M."/>
            <person name="Danks G."/>
            <person name="Poulain J."/>
            <person name="Campsteijn C."/>
            <person name="Adamski M."/>
            <person name="Cross I."/>
            <person name="Yadetie F."/>
            <person name="Muffato M."/>
            <person name="Louis A."/>
            <person name="Butcher S."/>
            <person name="Tsagkogeorga G."/>
            <person name="Konrad A."/>
            <person name="Singh S."/>
            <person name="Jensen M.F."/>
            <person name="Cong E.H."/>
            <person name="Eikeseth-Otteraa H."/>
            <person name="Noel B."/>
            <person name="Anthouard V."/>
            <person name="Porcel B.M."/>
            <person name="Kachouri-Lafond R."/>
            <person name="Nishino A."/>
            <person name="Ugolini M."/>
            <person name="Chourrout P."/>
            <person name="Nishida H."/>
            <person name="Aasland R."/>
            <person name="Huzurbazar S."/>
            <person name="Westhof E."/>
            <person name="Delsuc F."/>
            <person name="Lehrach H."/>
            <person name="Reinhardt R."/>
            <person name="Weissenbach J."/>
            <person name="Roy S.W."/>
            <person name="Artiguenave F."/>
            <person name="Postlethwait J.H."/>
            <person name="Manak J.R."/>
            <person name="Thompson E.M."/>
            <person name="Jaillon O."/>
            <person name="Du Pasquier L."/>
            <person name="Boudinot P."/>
            <person name="Liberles D.A."/>
            <person name="Volff J.N."/>
            <person name="Philippe H."/>
            <person name="Lenhard B."/>
            <person name="Roest Crollius H."/>
            <person name="Wincker P."/>
            <person name="Chourrout D."/>
        </authorList>
    </citation>
    <scope>NUCLEOTIDE SEQUENCE [LARGE SCALE GENOMIC DNA]</scope>
</reference>
<keyword evidence="2" id="KW-0472">Membrane</keyword>
<feature type="region of interest" description="Disordered" evidence="1">
    <location>
        <begin position="97"/>
        <end position="116"/>
    </location>
</feature>
<evidence type="ECO:0000313" key="3">
    <source>
        <dbReference type="EMBL" id="AAT47846.1"/>
    </source>
</evidence>
<protein>
    <submittedName>
        <fullName evidence="3">Uncharacterized protein</fullName>
    </submittedName>
</protein>
<evidence type="ECO:0000313" key="4">
    <source>
        <dbReference type="EMBL" id="CBY39360.1"/>
    </source>
</evidence>
<gene>
    <name evidence="3" type="ORF">008-03</name>
    <name evidence="4" type="ORF">GSOID_T00019925001</name>
</gene>
<feature type="region of interest" description="Disordered" evidence="1">
    <location>
        <begin position="48"/>
        <end position="73"/>
    </location>
</feature>
<dbReference type="EMBL" id="FN655509">
    <property type="protein sequence ID" value="CBY39360.1"/>
    <property type="molecule type" value="Genomic_DNA"/>
</dbReference>
<feature type="transmembrane region" description="Helical" evidence="2">
    <location>
        <begin position="181"/>
        <end position="199"/>
    </location>
</feature>
<feature type="region of interest" description="Disordered" evidence="1">
    <location>
        <begin position="214"/>
        <end position="239"/>
    </location>
</feature>
<sequence>MAQPHGLYQPVGGYYPQPPQMQYPQQYGQIPSYAAPLAPIDYDYTSSFDSPKTSSSNFGTKIKDHGIPTAKDGRVDTNRAARLRKMMKKVMLKSSSGASVSPASAPIAPPAAPAPPQSVLLAKPVANTPAPTPSPPRPQTMSNSAVENNVIPQTVLPPQVYHVESSPPEQINILATEENELLFLVFISVCILALALYLLKRRRRSAEISTAEDRFDNFKDPGPLSSHSSYIDPGNLSCNQMESKNTQKLNIPAPKDFMDKKDIEMVRTLSRAPAQEELYRMRSNESKDSGFSNSRISRKVSYIAQLKT</sequence>
<evidence type="ECO:0000256" key="2">
    <source>
        <dbReference type="SAM" id="Phobius"/>
    </source>
</evidence>
<dbReference type="AlphaFoldDB" id="Q66S57"/>
<feature type="compositionally biased region" description="Basic and acidic residues" evidence="1">
    <location>
        <begin position="61"/>
        <end position="73"/>
    </location>
</feature>
<organism evidence="3">
    <name type="scientific">Oikopleura dioica</name>
    <name type="common">Tunicate</name>
    <dbReference type="NCBI Taxonomy" id="34765"/>
    <lineage>
        <taxon>Eukaryota</taxon>
        <taxon>Metazoa</taxon>
        <taxon>Chordata</taxon>
        <taxon>Tunicata</taxon>
        <taxon>Appendicularia</taxon>
        <taxon>Copelata</taxon>
        <taxon>Oikopleuridae</taxon>
        <taxon>Oikopleura</taxon>
    </lineage>
</organism>
<feature type="region of interest" description="Disordered" evidence="1">
    <location>
        <begin position="124"/>
        <end position="143"/>
    </location>
</feature>
<keyword evidence="2" id="KW-1133">Transmembrane helix</keyword>
<evidence type="ECO:0000256" key="1">
    <source>
        <dbReference type="SAM" id="MobiDB-lite"/>
    </source>
</evidence>
<feature type="compositionally biased region" description="Low complexity" evidence="1">
    <location>
        <begin position="97"/>
        <end position="106"/>
    </location>
</feature>
<accession>Q66S57</accession>
<proteinExistence type="predicted"/>
<dbReference type="Proteomes" id="UP000011014">
    <property type="component" value="Unassembled WGS sequence"/>
</dbReference>
<name>Q66S57_OIKDI</name>
<dbReference type="EMBL" id="AY613856">
    <property type="protein sequence ID" value="AAT47846.1"/>
    <property type="molecule type" value="Genomic_DNA"/>
</dbReference>